<evidence type="ECO:0000313" key="10">
    <source>
        <dbReference type="EMBL" id="KFF41573.1"/>
    </source>
</evidence>
<name>A0A086CHA9_9CHRO</name>
<dbReference type="NCBIfam" id="TIGR01960">
    <property type="entry name" value="ndhF3_CO2"/>
    <property type="match status" value="1"/>
</dbReference>
<feature type="domain" description="NADH:quinone oxidoreductase/Mrp antiporter transmembrane" evidence="8">
    <location>
        <begin position="139"/>
        <end position="423"/>
    </location>
</feature>
<evidence type="ECO:0000256" key="4">
    <source>
        <dbReference type="ARBA" id="ARBA00023136"/>
    </source>
</evidence>
<comment type="subcellular location">
    <subcellularLocation>
        <location evidence="1">Endomembrane system</location>
        <topology evidence="1">Multi-pass membrane protein</topology>
    </subcellularLocation>
    <subcellularLocation>
        <location evidence="6">Membrane</location>
        <topology evidence="6">Multi-pass membrane protein</topology>
    </subcellularLocation>
</comment>
<evidence type="ECO:0000256" key="3">
    <source>
        <dbReference type="ARBA" id="ARBA00022989"/>
    </source>
</evidence>
<feature type="transmembrane region" description="Helical" evidence="7">
    <location>
        <begin position="119"/>
        <end position="138"/>
    </location>
</feature>
<dbReference type="InterPro" id="IPR003945">
    <property type="entry name" value="NU5C-like"/>
</dbReference>
<feature type="transmembrane region" description="Helical" evidence="7">
    <location>
        <begin position="6"/>
        <end position="28"/>
    </location>
</feature>
<feature type="transmembrane region" description="Helical" evidence="7">
    <location>
        <begin position="177"/>
        <end position="198"/>
    </location>
</feature>
<feature type="transmembrane region" description="Helical" evidence="7">
    <location>
        <begin position="494"/>
        <end position="518"/>
    </location>
</feature>
<feature type="transmembrane region" description="Helical" evidence="7">
    <location>
        <begin position="218"/>
        <end position="244"/>
    </location>
</feature>
<reference evidence="10 11" key="1">
    <citation type="submission" date="2014-08" db="EMBL/GenBank/DDBJ databases">
        <title>Comparative genomics reveals surprising divergence of two closely related strains of uncultivated UCYN-A cyanobacteria.</title>
        <authorList>
            <person name="Bombar D."/>
            <person name="Heller P."/>
            <person name="Sanchez-Baracaldo P."/>
            <person name="Carter B.J."/>
            <person name="Zert J.P."/>
        </authorList>
    </citation>
    <scope>NUCLEOTIDE SEQUENCE [LARGE SCALE GENOMIC DNA]</scope>
</reference>
<evidence type="ECO:0000256" key="7">
    <source>
        <dbReference type="SAM" id="Phobius"/>
    </source>
</evidence>
<keyword evidence="3 7" id="KW-1133">Transmembrane helix</keyword>
<organism evidence="10 11">
    <name type="scientific">Candidatus Atelocyanobacterium thalassa isolate SIO64986</name>
    <dbReference type="NCBI Taxonomy" id="1527444"/>
    <lineage>
        <taxon>Bacteria</taxon>
        <taxon>Bacillati</taxon>
        <taxon>Cyanobacteriota</taxon>
        <taxon>Cyanophyceae</taxon>
        <taxon>Oscillatoriophycideae</taxon>
        <taxon>Chroococcales</taxon>
        <taxon>Aphanothecaceae</taxon>
        <taxon>Candidatus Atelocyanobacterium</taxon>
        <taxon>Candidatus Atelocyanobacterium thalassae</taxon>
    </lineage>
</organism>
<dbReference type="GO" id="GO:0042773">
    <property type="term" value="P:ATP synthesis coupled electron transport"/>
    <property type="evidence" value="ECO:0007669"/>
    <property type="project" value="InterPro"/>
</dbReference>
<evidence type="ECO:0000256" key="5">
    <source>
        <dbReference type="ARBA" id="ARBA00025624"/>
    </source>
</evidence>
<gene>
    <name evidence="10" type="ORF">ucyna2_00643</name>
</gene>
<dbReference type="AlphaFoldDB" id="A0A086CHA9"/>
<feature type="transmembrane region" description="Helical" evidence="7">
    <location>
        <begin position="413"/>
        <end position="440"/>
    </location>
</feature>
<evidence type="ECO:0000256" key="2">
    <source>
        <dbReference type="ARBA" id="ARBA00022692"/>
    </source>
</evidence>
<dbReference type="GO" id="GO:0003954">
    <property type="term" value="F:NADH dehydrogenase activity"/>
    <property type="evidence" value="ECO:0007669"/>
    <property type="project" value="TreeGrafter"/>
</dbReference>
<keyword evidence="2 6" id="KW-0812">Transmembrane</keyword>
<dbReference type="eggNOG" id="COG1009">
    <property type="taxonomic scope" value="Bacteria"/>
</dbReference>
<dbReference type="PATRIC" id="fig|1527444.3.peg.617"/>
<dbReference type="PANTHER" id="PTHR42829:SF2">
    <property type="entry name" value="NADH-UBIQUINONE OXIDOREDUCTASE CHAIN 5"/>
    <property type="match status" value="1"/>
</dbReference>
<dbReference type="NCBIfam" id="NF005633">
    <property type="entry name" value="PRK07390.1"/>
    <property type="match status" value="1"/>
</dbReference>
<evidence type="ECO:0000313" key="11">
    <source>
        <dbReference type="Proteomes" id="UP000028922"/>
    </source>
</evidence>
<comment type="function">
    <text evidence="5">NDH-1 shuttles electrons from NAD(P)H, via FMN and iron-sulfur (Fe-S) centers, to quinones in the respiratory chain. The immediate electron acceptor for the enzyme in this species is believed to be plastoquinone. Couples the redox reaction to proton translocation (for every two electrons transferred, four hydrogen ions are translocated across the cytoplasmic membrane), and thus conserves the redox energy in a proton gradient.</text>
</comment>
<evidence type="ECO:0000259" key="9">
    <source>
        <dbReference type="Pfam" id="PF00662"/>
    </source>
</evidence>
<keyword evidence="10" id="KW-0560">Oxidoreductase</keyword>
<protein>
    <submittedName>
        <fullName evidence="10">NAD(P)H dehydrogenase, subunit NdhF3 family</fullName>
        <ecNumber evidence="10">1.6.5.3</ecNumber>
    </submittedName>
</protein>
<dbReference type="EC" id="1.6.5.3" evidence="10"/>
<dbReference type="Pfam" id="PF00361">
    <property type="entry name" value="Proton_antipo_M"/>
    <property type="match status" value="1"/>
</dbReference>
<feature type="transmembrane region" description="Helical" evidence="7">
    <location>
        <begin position="377"/>
        <end position="401"/>
    </location>
</feature>
<dbReference type="GO" id="GO:0016020">
    <property type="term" value="C:membrane"/>
    <property type="evidence" value="ECO:0007669"/>
    <property type="project" value="UniProtKB-SubCell"/>
</dbReference>
<evidence type="ECO:0000256" key="6">
    <source>
        <dbReference type="RuleBase" id="RU000320"/>
    </source>
</evidence>
<feature type="transmembrane region" description="Helical" evidence="7">
    <location>
        <begin position="596"/>
        <end position="615"/>
    </location>
</feature>
<feature type="transmembrane region" description="Helical" evidence="7">
    <location>
        <begin position="40"/>
        <end position="63"/>
    </location>
</feature>
<feature type="domain" description="NADH-Ubiquinone oxidoreductase (complex I) chain 5 N-terminal" evidence="9">
    <location>
        <begin position="73"/>
        <end position="122"/>
    </location>
</feature>
<feature type="transmembrane region" description="Helical" evidence="7">
    <location>
        <begin position="286"/>
        <end position="306"/>
    </location>
</feature>
<dbReference type="GO" id="GO:0008137">
    <property type="term" value="F:NADH dehydrogenase (ubiquinone) activity"/>
    <property type="evidence" value="ECO:0007669"/>
    <property type="project" value="InterPro"/>
</dbReference>
<dbReference type="GO" id="GO:0012505">
    <property type="term" value="C:endomembrane system"/>
    <property type="evidence" value="ECO:0007669"/>
    <property type="project" value="UniProtKB-SubCell"/>
</dbReference>
<dbReference type="PRINTS" id="PR01434">
    <property type="entry name" value="NADHDHGNASE5"/>
</dbReference>
<feature type="transmembrane region" description="Helical" evidence="7">
    <location>
        <begin position="318"/>
        <end position="341"/>
    </location>
</feature>
<comment type="caution">
    <text evidence="10">The sequence shown here is derived from an EMBL/GenBank/DDBJ whole genome shotgun (WGS) entry which is preliminary data.</text>
</comment>
<keyword evidence="4 7" id="KW-0472">Membrane</keyword>
<dbReference type="Proteomes" id="UP000028922">
    <property type="component" value="Unassembled WGS sequence"/>
</dbReference>
<dbReference type="Gene3D" id="1.20.5.2700">
    <property type="match status" value="1"/>
</dbReference>
<dbReference type="InterPro" id="IPR010217">
    <property type="entry name" value="NU5C2"/>
</dbReference>
<feature type="transmembrane region" description="Helical" evidence="7">
    <location>
        <begin position="90"/>
        <end position="112"/>
    </location>
</feature>
<dbReference type="STRING" id="1527444.ucyna2_00643"/>
<dbReference type="EMBL" id="JPSP01000005">
    <property type="protein sequence ID" value="KFF41573.1"/>
    <property type="molecule type" value="Genomic_DNA"/>
</dbReference>
<evidence type="ECO:0000256" key="1">
    <source>
        <dbReference type="ARBA" id="ARBA00004127"/>
    </source>
</evidence>
<proteinExistence type="predicted"/>
<feature type="transmembrane region" description="Helical" evidence="7">
    <location>
        <begin position="144"/>
        <end position="165"/>
    </location>
</feature>
<dbReference type="InterPro" id="IPR001750">
    <property type="entry name" value="ND/Mrp_TM"/>
</dbReference>
<sequence length="632" mass="70139">MSIFFLYSSWLIPFYGLIGTLFSLPWSINITLRIGPLFGAYLNLLMSCLAFIHSSFAFILIWGKPVKHLAFDWLNIANLHLSLSVELSPISLGALELITCISFLSQVYALGYMEKDWSLARFLGMMGIFEASLGGIALSDSLLLSYGLLEILTLSTYLLVGFWYAQPLVQTAARDAFLTKRVGDIIFFMGLVALSSYGEGLTFSELETWALNTSVSTLNITLLGLSLIAGLTGKCAQFPLNLWLDKAMEGPNPASIMRNSIVVSAGAYVLIKLQPLFALSSTSSNVLVILGVVTGIGTSLIAMAQIDIKRALCHSTSTYLGLVFIAAGLGHVDIAFLLIYAHSIPKALLFMSAGSVIFTTNSQNITEMGGLWSRMPVTTVAFLVGLTGLIASFPMGMFWTWRSWLDGYWGISPYLLVTLLIINTLCAFNLTRVFCTVFLGTFQNKTKRTPEVTWFMSFPMVVLIVFVLIEPIIPIRWKSELSPVFTILTNYPSVISPVCLLIIVSGLFGCLFGTAYTVSRKRSTNLWLYFFQNIFAHDFYLEQVYAVTVVSLVKNISWITSWFDSYIVDGLNNLISYIVFFSSSILKYSSSGQLQLYVLTICSGLWFSILVWFLFRNQLLLISNVTSINLLC</sequence>
<evidence type="ECO:0000259" key="8">
    <source>
        <dbReference type="Pfam" id="PF00361"/>
    </source>
</evidence>
<dbReference type="GO" id="GO:0015990">
    <property type="term" value="P:electron transport coupled proton transport"/>
    <property type="evidence" value="ECO:0007669"/>
    <property type="project" value="TreeGrafter"/>
</dbReference>
<feature type="transmembrane region" description="Helical" evidence="7">
    <location>
        <begin position="452"/>
        <end position="474"/>
    </location>
</feature>
<accession>A0A086CHA9</accession>
<dbReference type="InterPro" id="IPR001516">
    <property type="entry name" value="Proton_antipo_N"/>
</dbReference>
<dbReference type="Pfam" id="PF00662">
    <property type="entry name" value="Proton_antipo_N"/>
    <property type="match status" value="1"/>
</dbReference>
<dbReference type="PANTHER" id="PTHR42829">
    <property type="entry name" value="NADH-UBIQUINONE OXIDOREDUCTASE CHAIN 5"/>
    <property type="match status" value="1"/>
</dbReference>